<evidence type="ECO:0000313" key="3">
    <source>
        <dbReference type="EMBL" id="WVY93266.1"/>
    </source>
</evidence>
<dbReference type="AlphaFoldDB" id="A0AAQ3RGL4"/>
<name>A0AAQ3RGL4_VIGMU</name>
<keyword evidence="4" id="KW-1185">Reference proteome</keyword>
<dbReference type="PANTHER" id="PTHR35992">
    <property type="entry name" value="CYTOMATRIX PROTEIN-LIKE PROTEIN"/>
    <property type="match status" value="1"/>
</dbReference>
<evidence type="ECO:0000313" key="4">
    <source>
        <dbReference type="Proteomes" id="UP001374535"/>
    </source>
</evidence>
<evidence type="ECO:0000256" key="1">
    <source>
        <dbReference type="SAM" id="Coils"/>
    </source>
</evidence>
<dbReference type="EMBL" id="CP144691">
    <property type="protein sequence ID" value="WVY93266.1"/>
    <property type="molecule type" value="Genomic_DNA"/>
</dbReference>
<organism evidence="3 4">
    <name type="scientific">Vigna mungo</name>
    <name type="common">Black gram</name>
    <name type="synonym">Phaseolus mungo</name>
    <dbReference type="NCBI Taxonomy" id="3915"/>
    <lineage>
        <taxon>Eukaryota</taxon>
        <taxon>Viridiplantae</taxon>
        <taxon>Streptophyta</taxon>
        <taxon>Embryophyta</taxon>
        <taxon>Tracheophyta</taxon>
        <taxon>Spermatophyta</taxon>
        <taxon>Magnoliopsida</taxon>
        <taxon>eudicotyledons</taxon>
        <taxon>Gunneridae</taxon>
        <taxon>Pentapetalae</taxon>
        <taxon>rosids</taxon>
        <taxon>fabids</taxon>
        <taxon>Fabales</taxon>
        <taxon>Fabaceae</taxon>
        <taxon>Papilionoideae</taxon>
        <taxon>50 kb inversion clade</taxon>
        <taxon>NPAAA clade</taxon>
        <taxon>indigoferoid/millettioid clade</taxon>
        <taxon>Phaseoleae</taxon>
        <taxon>Vigna</taxon>
    </lineage>
</organism>
<protein>
    <submittedName>
        <fullName evidence="3">Uncharacterized protein</fullName>
    </submittedName>
</protein>
<accession>A0AAQ3RGL4</accession>
<sequence>MQKFRKPESTDVALTERRNWGNIFRSLVQMVRDQQNQLQSFASRHKFLEDRLRMQHEGWISDVRFHKDQISQDQGTKSKDTGKKKKGTTDKENKPIWNTAEKDKCSCHEFSLLKGEYDKLSLEKYSEVSELLAEKKFVWNQYKIMENDYTAKLKTKEAEVEKADEKIKVLVSGMEQLRSENYEKDSKICELESKIAEMEAETKSLNKEISGLSVELESLRKLQNNNVTPVLNHCSNGNKASGLGIKSIKSRSMIVQKEIRTPDQPAAKSSERVWDVIFLFAYLPCSLVNSAGICHLCAFLVAY</sequence>
<reference evidence="3 4" key="1">
    <citation type="journal article" date="2023" name="Life. Sci Alliance">
        <title>Evolutionary insights into 3D genome organization and epigenetic landscape of Vigna mungo.</title>
        <authorList>
            <person name="Junaid A."/>
            <person name="Singh B."/>
            <person name="Bhatia S."/>
        </authorList>
    </citation>
    <scope>NUCLEOTIDE SEQUENCE [LARGE SCALE GENOMIC DNA]</scope>
    <source>
        <strain evidence="3">Urdbean</strain>
    </source>
</reference>
<dbReference type="Proteomes" id="UP001374535">
    <property type="component" value="Chromosome 10"/>
</dbReference>
<feature type="region of interest" description="Disordered" evidence="2">
    <location>
        <begin position="70"/>
        <end position="95"/>
    </location>
</feature>
<feature type="coiled-coil region" evidence="1">
    <location>
        <begin position="146"/>
        <end position="222"/>
    </location>
</feature>
<evidence type="ECO:0000256" key="2">
    <source>
        <dbReference type="SAM" id="MobiDB-lite"/>
    </source>
</evidence>
<dbReference type="PANTHER" id="PTHR35992:SF1">
    <property type="entry name" value="CYTOMATRIX PROTEIN-LIKE PROTEIN"/>
    <property type="match status" value="1"/>
</dbReference>
<keyword evidence="1" id="KW-0175">Coiled coil</keyword>
<proteinExistence type="predicted"/>
<gene>
    <name evidence="3" type="ORF">V8G54_032354</name>
</gene>